<sequence length="103" mass="12658">MGSALTRNRHWWYRSLYDEYVGREMKLAFSLGGLIWIPHYFYGVHFNRLSEVNYSHKNYLFEWGPRRNRLTHSMLFEEFELILEDWEDLESEYKQKGKAMLTQ</sequence>
<reference evidence="1 2" key="1">
    <citation type="journal article" date="2015" name="Sci. Rep.">
        <title>Genome of the facultative scuticociliatosis pathogen Pseudocohnilembus persalinus provides insight into its virulence through horizontal gene transfer.</title>
        <authorList>
            <person name="Xiong J."/>
            <person name="Wang G."/>
            <person name="Cheng J."/>
            <person name="Tian M."/>
            <person name="Pan X."/>
            <person name="Warren A."/>
            <person name="Jiang C."/>
            <person name="Yuan D."/>
            <person name="Miao W."/>
        </authorList>
    </citation>
    <scope>NUCLEOTIDE SEQUENCE [LARGE SCALE GENOMIC DNA]</scope>
    <source>
        <strain evidence="1">36N120E</strain>
    </source>
</reference>
<name>A0A0V0QHC7_PSEPJ</name>
<proteinExistence type="predicted"/>
<evidence type="ECO:0000313" key="1">
    <source>
        <dbReference type="EMBL" id="KRX01566.1"/>
    </source>
</evidence>
<accession>A0A0V0QHC7</accession>
<dbReference type="Proteomes" id="UP000054937">
    <property type="component" value="Unassembled WGS sequence"/>
</dbReference>
<dbReference type="InParanoid" id="A0A0V0QHC7"/>
<comment type="caution">
    <text evidence="1">The sequence shown here is derived from an EMBL/GenBank/DDBJ whole genome shotgun (WGS) entry which is preliminary data.</text>
</comment>
<protein>
    <submittedName>
        <fullName evidence="1">Uncharacterized protein</fullName>
    </submittedName>
</protein>
<dbReference type="OMA" id="EWGPRRN"/>
<keyword evidence="2" id="KW-1185">Reference proteome</keyword>
<dbReference type="AlphaFoldDB" id="A0A0V0QHC7"/>
<dbReference type="EMBL" id="LDAU01000170">
    <property type="protein sequence ID" value="KRX01566.1"/>
    <property type="molecule type" value="Genomic_DNA"/>
</dbReference>
<organism evidence="1 2">
    <name type="scientific">Pseudocohnilembus persalinus</name>
    <name type="common">Ciliate</name>
    <dbReference type="NCBI Taxonomy" id="266149"/>
    <lineage>
        <taxon>Eukaryota</taxon>
        <taxon>Sar</taxon>
        <taxon>Alveolata</taxon>
        <taxon>Ciliophora</taxon>
        <taxon>Intramacronucleata</taxon>
        <taxon>Oligohymenophorea</taxon>
        <taxon>Scuticociliatia</taxon>
        <taxon>Philasterida</taxon>
        <taxon>Pseudocohnilembidae</taxon>
        <taxon>Pseudocohnilembus</taxon>
    </lineage>
</organism>
<gene>
    <name evidence="1" type="ORF">PPERSA_01469</name>
</gene>
<evidence type="ECO:0000313" key="2">
    <source>
        <dbReference type="Proteomes" id="UP000054937"/>
    </source>
</evidence>
<dbReference type="OrthoDB" id="295968at2759"/>